<proteinExistence type="predicted"/>
<dbReference type="GO" id="GO:0007165">
    <property type="term" value="P:signal transduction"/>
    <property type="evidence" value="ECO:0007669"/>
    <property type="project" value="InterPro"/>
</dbReference>
<dbReference type="PROSITE" id="PS50104">
    <property type="entry name" value="TIR"/>
    <property type="match status" value="1"/>
</dbReference>
<sequence>MPKILMLAANPNDTARLRIGEEVRDISEGLQRASHRDEFEIVQRWAVRPRDLQRAMLEESPQIVHFSGHGAGDAGLYFEDVSGNSQLVSGAALAGLFQLIEQKSPINCVLLNGCYSQAQAQAIVEHIPYVIGMSDAMGDRAAIEFAVGFYDALGAGESVDFAFESGKVAMALNSTGDEDVPVLLKGNVKTKTQPASPPASPPVTNPDLNEPLGVFISYSHKDEGLKEELEIHLSALTRQKKIKPWQDRAIEAGTEWDDAIKSELEVAQIILLLVTPRFMASNYIHDIELAQAMERHKAGTARVIPIILKPVDFKGTPFEKLQALPKDAKPVTRWDDQDEAFLDVVQGIRRVVESWHAMTLPETP</sequence>
<keyword evidence="3" id="KW-1185">Reference proteome</keyword>
<accession>A0A6M0REK3</accession>
<dbReference type="RefSeq" id="WP_163696292.1">
    <property type="nucleotide sequence ID" value="NZ_QXHD01000003.1"/>
</dbReference>
<dbReference type="Pfam" id="PF13676">
    <property type="entry name" value="TIR_2"/>
    <property type="match status" value="1"/>
</dbReference>
<gene>
    <name evidence="2" type="ORF">DXZ20_02860</name>
</gene>
<dbReference type="Pfam" id="PF12770">
    <property type="entry name" value="CHAT"/>
    <property type="match status" value="1"/>
</dbReference>
<evidence type="ECO:0000313" key="3">
    <source>
        <dbReference type="Proteomes" id="UP000481033"/>
    </source>
</evidence>
<reference evidence="2 3" key="1">
    <citation type="journal article" date="2020" name="Microb. Ecol.">
        <title>Ecogenomics of the Marine Benthic Filamentous Cyanobacterium Adonisia.</title>
        <authorList>
            <person name="Walter J.M."/>
            <person name="Coutinho F.H."/>
            <person name="Leomil L."/>
            <person name="Hargreaves P.I."/>
            <person name="Campeao M.E."/>
            <person name="Vieira V.V."/>
            <person name="Silva B.S."/>
            <person name="Fistarol G.O."/>
            <person name="Salomon P.S."/>
            <person name="Sawabe T."/>
            <person name="Mino S."/>
            <person name="Hosokawa M."/>
            <person name="Miyashita H."/>
            <person name="Maruyama F."/>
            <person name="van Verk M.C."/>
            <person name="Dutilh B.E."/>
            <person name="Thompson C.C."/>
            <person name="Thompson F.L."/>
        </authorList>
    </citation>
    <scope>NUCLEOTIDE SEQUENCE [LARGE SCALE GENOMIC DNA]</scope>
    <source>
        <strain evidence="2 3">CCMR0081</strain>
    </source>
</reference>
<evidence type="ECO:0000259" key="1">
    <source>
        <dbReference type="PROSITE" id="PS50104"/>
    </source>
</evidence>
<dbReference type="InterPro" id="IPR000157">
    <property type="entry name" value="TIR_dom"/>
</dbReference>
<dbReference type="Gene3D" id="3.40.50.10140">
    <property type="entry name" value="Toll/interleukin-1 receptor homology (TIR) domain"/>
    <property type="match status" value="1"/>
</dbReference>
<evidence type="ECO:0000313" key="2">
    <source>
        <dbReference type="EMBL" id="NEZ54649.1"/>
    </source>
</evidence>
<organism evidence="2 3">
    <name type="scientific">Adonisia turfae CCMR0081</name>
    <dbReference type="NCBI Taxonomy" id="2292702"/>
    <lineage>
        <taxon>Bacteria</taxon>
        <taxon>Bacillati</taxon>
        <taxon>Cyanobacteriota</taxon>
        <taxon>Adonisia</taxon>
        <taxon>Adonisia turfae</taxon>
    </lineage>
</organism>
<dbReference type="SMART" id="SM00255">
    <property type="entry name" value="TIR"/>
    <property type="match status" value="1"/>
</dbReference>
<dbReference type="InterPro" id="IPR035897">
    <property type="entry name" value="Toll_tir_struct_dom_sf"/>
</dbReference>
<comment type="caution">
    <text evidence="2">The sequence shown here is derived from an EMBL/GenBank/DDBJ whole genome shotgun (WGS) entry which is preliminary data.</text>
</comment>
<feature type="domain" description="TIR" evidence="1">
    <location>
        <begin position="210"/>
        <end position="352"/>
    </location>
</feature>
<dbReference type="Proteomes" id="UP000481033">
    <property type="component" value="Unassembled WGS sequence"/>
</dbReference>
<dbReference type="SUPFAM" id="SSF52200">
    <property type="entry name" value="Toll/Interleukin receptor TIR domain"/>
    <property type="match status" value="1"/>
</dbReference>
<protein>
    <submittedName>
        <fullName evidence="2">TIR domain-containing protein</fullName>
    </submittedName>
</protein>
<name>A0A6M0REK3_9CYAN</name>
<dbReference type="EMBL" id="QXHD01000003">
    <property type="protein sequence ID" value="NEZ54649.1"/>
    <property type="molecule type" value="Genomic_DNA"/>
</dbReference>
<dbReference type="InterPro" id="IPR024983">
    <property type="entry name" value="CHAT_dom"/>
</dbReference>
<dbReference type="AlphaFoldDB" id="A0A6M0REK3"/>